<evidence type="ECO:0000313" key="3">
    <source>
        <dbReference type="Proteomes" id="UP000516369"/>
    </source>
</evidence>
<organism evidence="2 3">
    <name type="scientific">Defluviicoccus vanus</name>
    <dbReference type="NCBI Taxonomy" id="111831"/>
    <lineage>
        <taxon>Bacteria</taxon>
        <taxon>Pseudomonadati</taxon>
        <taxon>Pseudomonadota</taxon>
        <taxon>Alphaproteobacteria</taxon>
        <taxon>Rhodospirillales</taxon>
        <taxon>Rhodospirillaceae</taxon>
        <taxon>Defluviicoccus</taxon>
    </lineage>
</organism>
<feature type="region of interest" description="Disordered" evidence="1">
    <location>
        <begin position="136"/>
        <end position="156"/>
    </location>
</feature>
<evidence type="ECO:0000313" key="2">
    <source>
        <dbReference type="EMBL" id="QNT71504.1"/>
    </source>
</evidence>
<keyword evidence="2" id="KW-0614">Plasmid</keyword>
<accession>A0A7H1N718</accession>
<gene>
    <name evidence="2" type="ORF">HQ394_19090</name>
</gene>
<dbReference type="EMBL" id="CP053924">
    <property type="protein sequence ID" value="QNT71504.1"/>
    <property type="molecule type" value="Genomic_DNA"/>
</dbReference>
<proteinExistence type="predicted"/>
<dbReference type="KEGG" id="dvn:HQ394_19090"/>
<reference evidence="2 3" key="1">
    <citation type="submission" date="2020-05" db="EMBL/GenBank/DDBJ databases">
        <title>Complete closed genome sequence of Defluviicoccus vanus.</title>
        <authorList>
            <person name="Bessarab I."/>
            <person name="Arumugam K."/>
            <person name="Maszenan A.M."/>
            <person name="Seviour R.J."/>
            <person name="Williams R.B."/>
        </authorList>
    </citation>
    <scope>NUCLEOTIDE SEQUENCE [LARGE SCALE GENOMIC DNA]</scope>
    <source>
        <strain evidence="2 3">Ben 114</strain>
        <plasmid evidence="2 3">unnamed</plasmid>
    </source>
</reference>
<dbReference type="Proteomes" id="UP000516369">
    <property type="component" value="Plasmid unnamed"/>
</dbReference>
<evidence type="ECO:0000256" key="1">
    <source>
        <dbReference type="SAM" id="MobiDB-lite"/>
    </source>
</evidence>
<dbReference type="RefSeq" id="WP_190263461.1">
    <property type="nucleotide sequence ID" value="NZ_CP053924.1"/>
</dbReference>
<dbReference type="AlphaFoldDB" id="A0A7H1N718"/>
<name>A0A7H1N718_9PROT</name>
<protein>
    <submittedName>
        <fullName evidence="2">FixH family protein</fullName>
    </submittedName>
</protein>
<geneLocation type="plasmid" evidence="2 3">
    <name>unnamed</name>
</geneLocation>
<sequence>MSDYTSLVVKRRFLLASIVVIGLAGVVSACASNESRDRYRFDVVNQPVPVGAHSTITVRLTDATTGRPVDGATISDARLTMTMPSTIPPGKVIWPDRSHSDEVRFVGSSGDGQYRLAGDVSMPGTWTLVLSASVPGEASPVEGSTRFVAARERSDP</sequence>
<keyword evidence="3" id="KW-1185">Reference proteome</keyword>